<accession>A0AA50H351</accession>
<sequence>MKTRMEQLQADMMTKGVFTRYERRQMKYLTKANEAQRQYVRAALPANHLALRWMETCGEVGDYGNIDYCGVPLCPRCHMRERAVQTGKAIKKIFCGAANEELAFATILLPPQLDFSGMTDLVENEKRRLRTFIDRQRKKDARWNDFQLLGWWEIDRMSFGDFETCGRNTRLALDALGFPLMEAPDKTIWRPHLHAIVRKGGLTTEEIASALRKETHTAKYQVDIQPFRAYRDAGDNIQNIVRYCLKFRIECDYKRPDAQDFIEAEQADEAKPAERNWWPAEDIRAYVDWLCVERSGFQSLRVFIGQAKSNSATNSQRVVSSSVSIAEEIEDGEASLNSIPDRSVTRKGIDEMKAHAVISDMSGTFVVEDRGVASRGGVGVFDMENGLTRYVYNNIVQDTNWTDAIVDMPLPILDTELLLIDPAAISKTSRYAGNVITLSERLRSIMALKQASGVPRRDMMQP</sequence>
<protein>
    <recommendedName>
        <fullName evidence="3">Replication protein</fullName>
    </recommendedName>
</protein>
<proteinExistence type="predicted"/>
<dbReference type="AlphaFoldDB" id="A0AA50H351"/>
<dbReference type="RefSeq" id="WP_306036513.1">
    <property type="nucleotide sequence ID" value="NZ_CP132302.1"/>
</dbReference>
<evidence type="ECO:0000313" key="1">
    <source>
        <dbReference type="EMBL" id="WLR96029.1"/>
    </source>
</evidence>
<gene>
    <name evidence="1" type="ORF">Q9313_09755</name>
</gene>
<name>A0AA50H351_9HYPH</name>
<evidence type="ECO:0000313" key="2">
    <source>
        <dbReference type="Proteomes" id="UP001234585"/>
    </source>
</evidence>
<dbReference type="EMBL" id="CP132302">
    <property type="protein sequence ID" value="WLR96029.1"/>
    <property type="molecule type" value="Genomic_DNA"/>
</dbReference>
<dbReference type="Proteomes" id="UP001234585">
    <property type="component" value="Chromosome"/>
</dbReference>
<keyword evidence="2" id="KW-1185">Reference proteome</keyword>
<reference evidence="1 2" key="1">
    <citation type="submission" date="2023-08" db="EMBL/GenBank/DDBJ databases">
        <title>Pathogen: clinical or host-associated sample.</title>
        <authorList>
            <person name="Hergert J."/>
            <person name="Casey R."/>
            <person name="Wagner J."/>
            <person name="Young E.L."/>
            <person name="Oakeson K.F."/>
        </authorList>
    </citation>
    <scope>NUCLEOTIDE SEQUENCE [LARGE SCALE GENOMIC DNA]</scope>
    <source>
        <strain evidence="1 2">1760953</strain>
    </source>
</reference>
<organism evidence="1 2">
    <name type="scientific">Shinella sumterensis</name>
    <dbReference type="NCBI Taxonomy" id="1967501"/>
    <lineage>
        <taxon>Bacteria</taxon>
        <taxon>Pseudomonadati</taxon>
        <taxon>Pseudomonadota</taxon>
        <taxon>Alphaproteobacteria</taxon>
        <taxon>Hyphomicrobiales</taxon>
        <taxon>Rhizobiaceae</taxon>
        <taxon>Shinella</taxon>
    </lineage>
</organism>
<evidence type="ECO:0008006" key="3">
    <source>
        <dbReference type="Google" id="ProtNLM"/>
    </source>
</evidence>